<dbReference type="Pfam" id="PF01903">
    <property type="entry name" value="CbiX"/>
    <property type="match status" value="1"/>
</dbReference>
<dbReference type="PANTHER" id="PTHR33542">
    <property type="entry name" value="SIROHYDROCHLORIN FERROCHELATASE, CHLOROPLASTIC"/>
    <property type="match status" value="1"/>
</dbReference>
<dbReference type="Gene3D" id="3.40.50.1400">
    <property type="match status" value="1"/>
</dbReference>
<keyword evidence="2" id="KW-0456">Lyase</keyword>
<dbReference type="AlphaFoldDB" id="A0A9E5MPG6"/>
<dbReference type="PANTHER" id="PTHR33542:SF3">
    <property type="entry name" value="SIROHYDROCHLORIN FERROCHELATASE, CHLOROPLASTIC"/>
    <property type="match status" value="1"/>
</dbReference>
<dbReference type="CDD" id="cd03416">
    <property type="entry name" value="CbiX_SirB_N"/>
    <property type="match status" value="1"/>
</dbReference>
<comment type="caution">
    <text evidence="3">The sequence shown here is derived from an EMBL/GenBank/DDBJ whole genome shotgun (WGS) entry which is preliminary data.</text>
</comment>
<protein>
    <submittedName>
        <fullName evidence="3">Sirohydrochlorin cobaltochelatase</fullName>
    </submittedName>
</protein>
<sequence length="129" mass="14253">MTENPQPRALVIMAHGSRRAAANEEFFNLVSSIGEANSDYSLVKPALLEQAPPTLLEVCQALPADITHIDVYPLFFNQGRHVEKDIPAQVAEVMDALPQKHVRLLEYFGQNQGLAGLVVSHIAQQRPEN</sequence>
<evidence type="ECO:0000256" key="2">
    <source>
        <dbReference type="ARBA" id="ARBA00023239"/>
    </source>
</evidence>
<name>A0A9E5MPG6_9GAMM</name>
<keyword evidence="1" id="KW-0479">Metal-binding</keyword>
<dbReference type="SUPFAM" id="SSF53800">
    <property type="entry name" value="Chelatase"/>
    <property type="match status" value="1"/>
</dbReference>
<accession>A0A9E5MPG6</accession>
<keyword evidence="4" id="KW-1185">Reference proteome</keyword>
<gene>
    <name evidence="3" type="ORF">G8770_20990</name>
</gene>
<dbReference type="EMBL" id="JAAONZ010000023">
    <property type="protein sequence ID" value="NHO68031.1"/>
    <property type="molecule type" value="Genomic_DNA"/>
</dbReference>
<evidence type="ECO:0000313" key="4">
    <source>
        <dbReference type="Proteomes" id="UP000787472"/>
    </source>
</evidence>
<dbReference type="GO" id="GO:0016829">
    <property type="term" value="F:lyase activity"/>
    <property type="evidence" value="ECO:0007669"/>
    <property type="project" value="UniProtKB-KW"/>
</dbReference>
<evidence type="ECO:0000313" key="3">
    <source>
        <dbReference type="EMBL" id="NHO68031.1"/>
    </source>
</evidence>
<evidence type="ECO:0000256" key="1">
    <source>
        <dbReference type="ARBA" id="ARBA00022723"/>
    </source>
</evidence>
<dbReference type="Proteomes" id="UP000787472">
    <property type="component" value="Unassembled WGS sequence"/>
</dbReference>
<dbReference type="RefSeq" id="WP_167191645.1">
    <property type="nucleotide sequence ID" value="NZ_JAAONZ010000023.1"/>
</dbReference>
<dbReference type="InterPro" id="IPR002762">
    <property type="entry name" value="CbiX-like"/>
</dbReference>
<reference evidence="3" key="1">
    <citation type="submission" date="2020-03" db="EMBL/GenBank/DDBJ databases">
        <authorList>
            <person name="Guo F."/>
        </authorList>
    </citation>
    <scope>NUCLEOTIDE SEQUENCE</scope>
    <source>
        <strain evidence="3">JCM 30134</strain>
    </source>
</reference>
<organism evidence="3 4">
    <name type="scientific">Pseudomaricurvus hydrocarbonicus</name>
    <dbReference type="NCBI Taxonomy" id="1470433"/>
    <lineage>
        <taxon>Bacteria</taxon>
        <taxon>Pseudomonadati</taxon>
        <taxon>Pseudomonadota</taxon>
        <taxon>Gammaproteobacteria</taxon>
        <taxon>Cellvibrionales</taxon>
        <taxon>Cellvibrionaceae</taxon>
        <taxon>Pseudomaricurvus</taxon>
    </lineage>
</organism>
<dbReference type="GO" id="GO:0046872">
    <property type="term" value="F:metal ion binding"/>
    <property type="evidence" value="ECO:0007669"/>
    <property type="project" value="UniProtKB-KW"/>
</dbReference>
<dbReference type="InterPro" id="IPR050963">
    <property type="entry name" value="Sirohydro_Cobaltochel/CbiX"/>
</dbReference>
<proteinExistence type="predicted"/>